<dbReference type="AlphaFoldDB" id="A0A146L1Q9"/>
<dbReference type="GO" id="GO:0006629">
    <property type="term" value="P:lipid metabolic process"/>
    <property type="evidence" value="ECO:0007669"/>
    <property type="project" value="UniProtKB-KW"/>
</dbReference>
<evidence type="ECO:0000313" key="12">
    <source>
        <dbReference type="EMBL" id="JAQ02484.1"/>
    </source>
</evidence>
<feature type="transmembrane region" description="Helical" evidence="11">
    <location>
        <begin position="84"/>
        <end position="104"/>
    </location>
</feature>
<evidence type="ECO:0000256" key="4">
    <source>
        <dbReference type="ARBA" id="ARBA00022490"/>
    </source>
</evidence>
<keyword evidence="6 11" id="KW-1133">Transmembrane helix</keyword>
<keyword evidence="7" id="KW-0443">Lipid metabolism</keyword>
<evidence type="ECO:0000256" key="7">
    <source>
        <dbReference type="ARBA" id="ARBA00023098"/>
    </source>
</evidence>
<comment type="subcellular location">
    <subcellularLocation>
        <location evidence="2">Cytoplasm</location>
    </subcellularLocation>
    <subcellularLocation>
        <location evidence="1">Nucleus membrane</location>
        <topology evidence="1">Multi-pass membrane protein</topology>
    </subcellularLocation>
</comment>
<dbReference type="GO" id="GO:0071595">
    <property type="term" value="C:Nem1-Spo7 phosphatase complex"/>
    <property type="evidence" value="ECO:0007669"/>
    <property type="project" value="InterPro"/>
</dbReference>
<dbReference type="PANTHER" id="PTHR20996">
    <property type="entry name" value="NUCLEAR ENVELOPE PHOSPHATASE-REGULATORY SUBUNIT 1"/>
    <property type="match status" value="1"/>
</dbReference>
<organism evidence="12">
    <name type="scientific">Lygus hesperus</name>
    <name type="common">Western plant bug</name>
    <dbReference type="NCBI Taxonomy" id="30085"/>
    <lineage>
        <taxon>Eukaryota</taxon>
        <taxon>Metazoa</taxon>
        <taxon>Ecdysozoa</taxon>
        <taxon>Arthropoda</taxon>
        <taxon>Hexapoda</taxon>
        <taxon>Insecta</taxon>
        <taxon>Pterygota</taxon>
        <taxon>Neoptera</taxon>
        <taxon>Paraneoptera</taxon>
        <taxon>Hemiptera</taxon>
        <taxon>Heteroptera</taxon>
        <taxon>Panheteroptera</taxon>
        <taxon>Cimicomorpha</taxon>
        <taxon>Miridae</taxon>
        <taxon>Mirini</taxon>
        <taxon>Lygus</taxon>
    </lineage>
</organism>
<evidence type="ECO:0000256" key="1">
    <source>
        <dbReference type="ARBA" id="ARBA00004232"/>
    </source>
</evidence>
<dbReference type="PANTHER" id="PTHR20996:SF1">
    <property type="entry name" value="NUCLEAR ENVELOPE PHOSPHATASE-REGULATORY SUBUNIT 1"/>
    <property type="match status" value="1"/>
</dbReference>
<feature type="transmembrane region" description="Helical" evidence="11">
    <location>
        <begin position="52"/>
        <end position="69"/>
    </location>
</feature>
<evidence type="ECO:0000256" key="3">
    <source>
        <dbReference type="ARBA" id="ARBA00010998"/>
    </source>
</evidence>
<proteinExistence type="inferred from homology"/>
<feature type="non-terminal residue" evidence="12">
    <location>
        <position position="1"/>
    </location>
</feature>
<accession>A0A146L1Q9</accession>
<evidence type="ECO:0000256" key="8">
    <source>
        <dbReference type="ARBA" id="ARBA00023136"/>
    </source>
</evidence>
<gene>
    <name evidence="12" type="primary">CNEP1R1_0</name>
    <name evidence="12" type="ORF">g.34978</name>
</gene>
<dbReference type="Pfam" id="PF09771">
    <property type="entry name" value="Tmemb_18A"/>
    <property type="match status" value="1"/>
</dbReference>
<evidence type="ECO:0000256" key="5">
    <source>
        <dbReference type="ARBA" id="ARBA00022692"/>
    </source>
</evidence>
<dbReference type="GO" id="GO:0031965">
    <property type="term" value="C:nuclear membrane"/>
    <property type="evidence" value="ECO:0007669"/>
    <property type="project" value="UniProtKB-SubCell"/>
</dbReference>
<evidence type="ECO:0000256" key="9">
    <source>
        <dbReference type="ARBA" id="ARBA00023242"/>
    </source>
</evidence>
<keyword evidence="9" id="KW-0539">Nucleus</keyword>
<protein>
    <recommendedName>
        <fullName evidence="10">Transmembrane protein 188</fullName>
    </recommendedName>
</protein>
<sequence>FFLPISSVFCVCVRFRDRVSVNAKFEFDLKAFERRLTEVIDCLQPATQRWRILLAIITICTAIGAYYWLTDPHTSDVSFHQSLINHPFFTTSSLMLLILFMTGIHKKVIAPSIITARTRLVLTDFNMSCDDTGKLILKPRPTIQQVSNS</sequence>
<dbReference type="GO" id="GO:0005737">
    <property type="term" value="C:cytoplasm"/>
    <property type="evidence" value="ECO:0007669"/>
    <property type="project" value="UniProtKB-SubCell"/>
</dbReference>
<comment type="similarity">
    <text evidence="3">Belongs to the CNEP1R1 family.</text>
</comment>
<dbReference type="EMBL" id="GDHC01016145">
    <property type="protein sequence ID" value="JAQ02484.1"/>
    <property type="molecule type" value="Transcribed_RNA"/>
</dbReference>
<evidence type="ECO:0000256" key="10">
    <source>
        <dbReference type="ARBA" id="ARBA00030458"/>
    </source>
</evidence>
<keyword evidence="5 11" id="KW-0812">Transmembrane</keyword>
<reference evidence="12" key="1">
    <citation type="journal article" date="2016" name="Gigascience">
        <title>De novo construction of an expanded transcriptome assembly for the western tarnished plant bug, Lygus hesperus.</title>
        <authorList>
            <person name="Tassone E.E."/>
            <person name="Geib S.M."/>
            <person name="Hall B."/>
            <person name="Fabrick J.A."/>
            <person name="Brent C.S."/>
            <person name="Hull J.J."/>
        </authorList>
    </citation>
    <scope>NUCLEOTIDE SEQUENCE</scope>
</reference>
<evidence type="ECO:0000256" key="2">
    <source>
        <dbReference type="ARBA" id="ARBA00004496"/>
    </source>
</evidence>
<evidence type="ECO:0000256" key="6">
    <source>
        <dbReference type="ARBA" id="ARBA00022989"/>
    </source>
</evidence>
<keyword evidence="4" id="KW-0963">Cytoplasm</keyword>
<keyword evidence="8 11" id="KW-0472">Membrane</keyword>
<dbReference type="InterPro" id="IPR019168">
    <property type="entry name" value="NEP1-R1"/>
</dbReference>
<name>A0A146L1Q9_LYGHE</name>
<evidence type="ECO:0000256" key="11">
    <source>
        <dbReference type="SAM" id="Phobius"/>
    </source>
</evidence>